<sequence>MIILYSYTEHSLFPMPYPQLTLRELHYFMAVATQGSFSRASDQLHISQPSLSMGIRSLENKLDVRLFERSHKTVTLTEKGKTFFLHAERLLEAEQNLHRAMADDSGPLKGTVHLALPPILGAIYFRPIIRQFCSLYPDVVLNIEEHPSDRLVAQLLGHHTNIAALIGPVQNRQLRTIPFAEAELCLLMADSHRLAGRESCSFTDILDEKLVLMNENFKINRFISEAFASHGATPHVTGRTGDTTLLLTMVQAGVGVTIIPAAFHNPAQNDGLYCCPLQDPTIRITISLAVRRNSPLNKAEEAWLQTSIP</sequence>
<comment type="similarity">
    <text evidence="1">Belongs to the LysR transcriptional regulatory family.</text>
</comment>
<feature type="domain" description="HTH lysR-type" evidence="5">
    <location>
        <begin position="20"/>
        <end position="77"/>
    </location>
</feature>
<dbReference type="PROSITE" id="PS50931">
    <property type="entry name" value="HTH_LYSR"/>
    <property type="match status" value="1"/>
</dbReference>
<protein>
    <recommendedName>
        <fullName evidence="5">HTH lysR-type domain-containing protein</fullName>
    </recommendedName>
</protein>
<evidence type="ECO:0000256" key="1">
    <source>
        <dbReference type="ARBA" id="ARBA00009437"/>
    </source>
</evidence>
<organism evidence="6 7">
    <name type="scientific">Bombella mellum</name>
    <dbReference type="NCBI Taxonomy" id="2039288"/>
    <lineage>
        <taxon>Bacteria</taxon>
        <taxon>Pseudomonadati</taxon>
        <taxon>Pseudomonadota</taxon>
        <taxon>Alphaproteobacteria</taxon>
        <taxon>Acetobacterales</taxon>
        <taxon>Acetobacteraceae</taxon>
        <taxon>Bombella</taxon>
    </lineage>
</organism>
<dbReference type="Gene3D" id="3.40.190.290">
    <property type="match status" value="1"/>
</dbReference>
<dbReference type="InterPro" id="IPR050950">
    <property type="entry name" value="HTH-type_LysR_regulators"/>
</dbReference>
<keyword evidence="4" id="KW-0804">Transcription</keyword>
<proteinExistence type="inferred from homology"/>
<comment type="caution">
    <text evidence="6">The sequence shown here is derived from an EMBL/GenBank/DDBJ whole genome shotgun (WGS) entry which is preliminary data.</text>
</comment>
<keyword evidence="3" id="KW-0238">DNA-binding</keyword>
<dbReference type="Pfam" id="PF00126">
    <property type="entry name" value="HTH_1"/>
    <property type="match status" value="1"/>
</dbReference>
<dbReference type="Pfam" id="PF03466">
    <property type="entry name" value="LysR_substrate"/>
    <property type="match status" value="1"/>
</dbReference>
<keyword evidence="2" id="KW-0805">Transcription regulation</keyword>
<dbReference type="PANTHER" id="PTHR30419">
    <property type="entry name" value="HTH-TYPE TRANSCRIPTIONAL REGULATOR YBHD"/>
    <property type="match status" value="1"/>
</dbReference>
<evidence type="ECO:0000313" key="7">
    <source>
        <dbReference type="Proteomes" id="UP000765338"/>
    </source>
</evidence>
<dbReference type="InterPro" id="IPR000847">
    <property type="entry name" value="LysR_HTH_N"/>
</dbReference>
<evidence type="ECO:0000256" key="4">
    <source>
        <dbReference type="ARBA" id="ARBA00023163"/>
    </source>
</evidence>
<dbReference type="Gene3D" id="1.10.10.10">
    <property type="entry name" value="Winged helix-like DNA-binding domain superfamily/Winged helix DNA-binding domain"/>
    <property type="match status" value="1"/>
</dbReference>
<dbReference type="Proteomes" id="UP000765338">
    <property type="component" value="Unassembled WGS sequence"/>
</dbReference>
<gene>
    <name evidence="6" type="ORF">CPA56_00015</name>
</gene>
<accession>A0ABR5ZPX2</accession>
<dbReference type="CDD" id="cd05466">
    <property type="entry name" value="PBP2_LTTR_substrate"/>
    <property type="match status" value="1"/>
</dbReference>
<keyword evidence="7" id="KW-1185">Reference proteome</keyword>
<dbReference type="SUPFAM" id="SSF53850">
    <property type="entry name" value="Periplasmic binding protein-like II"/>
    <property type="match status" value="1"/>
</dbReference>
<name>A0ABR5ZPX2_9PROT</name>
<dbReference type="EMBL" id="PDLY01000001">
    <property type="protein sequence ID" value="MBA5726382.1"/>
    <property type="molecule type" value="Genomic_DNA"/>
</dbReference>
<dbReference type="InterPro" id="IPR036390">
    <property type="entry name" value="WH_DNA-bd_sf"/>
</dbReference>
<evidence type="ECO:0000256" key="2">
    <source>
        <dbReference type="ARBA" id="ARBA00023015"/>
    </source>
</evidence>
<dbReference type="RefSeq" id="WP_326831264.1">
    <property type="nucleotide sequence ID" value="NZ_PDLY01000001.1"/>
</dbReference>
<dbReference type="SUPFAM" id="SSF46785">
    <property type="entry name" value="Winged helix' DNA-binding domain"/>
    <property type="match status" value="1"/>
</dbReference>
<dbReference type="InterPro" id="IPR005119">
    <property type="entry name" value="LysR_subst-bd"/>
</dbReference>
<dbReference type="InterPro" id="IPR036388">
    <property type="entry name" value="WH-like_DNA-bd_sf"/>
</dbReference>
<reference evidence="6 7" key="1">
    <citation type="submission" date="2017-10" db="EMBL/GenBank/DDBJ databases">
        <authorList>
            <person name="Jakob F."/>
        </authorList>
    </citation>
    <scope>NUCLEOTIDE SEQUENCE [LARGE SCALE GENOMIC DNA]</scope>
    <source>
        <strain evidence="6 7">TMW 2.1889</strain>
    </source>
</reference>
<evidence type="ECO:0000313" key="6">
    <source>
        <dbReference type="EMBL" id="MBA5726382.1"/>
    </source>
</evidence>
<evidence type="ECO:0000256" key="3">
    <source>
        <dbReference type="ARBA" id="ARBA00023125"/>
    </source>
</evidence>
<evidence type="ECO:0000259" key="5">
    <source>
        <dbReference type="PROSITE" id="PS50931"/>
    </source>
</evidence>
<dbReference type="PRINTS" id="PR00039">
    <property type="entry name" value="HTHLYSR"/>
</dbReference>